<evidence type="ECO:0000313" key="2">
    <source>
        <dbReference type="Proteomes" id="UP000185221"/>
    </source>
</evidence>
<keyword evidence="2" id="KW-1185">Reference proteome</keyword>
<evidence type="ECO:0000313" key="1">
    <source>
        <dbReference type="EMBL" id="SIN72926.1"/>
    </source>
</evidence>
<dbReference type="InterPro" id="IPR032466">
    <property type="entry name" value="Metal_Hydrolase"/>
</dbReference>
<organism evidence="1 2">
    <name type="scientific">Algoriphagus halophilus</name>
    <dbReference type="NCBI Taxonomy" id="226505"/>
    <lineage>
        <taxon>Bacteria</taxon>
        <taxon>Pseudomonadati</taxon>
        <taxon>Bacteroidota</taxon>
        <taxon>Cytophagia</taxon>
        <taxon>Cytophagales</taxon>
        <taxon>Cyclobacteriaceae</taxon>
        <taxon>Algoriphagus</taxon>
    </lineage>
</organism>
<dbReference type="OrthoDB" id="611177at2"/>
<dbReference type="EMBL" id="FSRC01000001">
    <property type="protein sequence ID" value="SIN72926.1"/>
    <property type="molecule type" value="Genomic_DNA"/>
</dbReference>
<dbReference type="SUPFAM" id="SSF51556">
    <property type="entry name" value="Metallo-dependent hydrolases"/>
    <property type="match status" value="1"/>
</dbReference>
<evidence type="ECO:0008006" key="3">
    <source>
        <dbReference type="Google" id="ProtNLM"/>
    </source>
</evidence>
<sequence length="539" mass="62490">MAMRFSDLHCHNHMRAHFWMQEQRKRFERKGQFSPWTVISSNRKGYLKGKMGASYSQTDLVKAWNGNLRLTFNSLYPLEKPFVKGFKPKLGEDKWTRFLIAFATSHKLPLRDFIQTAYMRIPDDAVDYFQSTAYDYWESLNREMEFVTMDSGKRIKRNEVFTPGLARRIFESEKNRRNNFPREMLAKDACYHIPKTREDLKASVDDDSEITMVLTIEGAHALGTDRASIAEVSRRVNYIKTQWPTPVFFITFAHHFDNKLCGHAHSIPDQGKALLDQSVNLNAGFNDNGRRILREFLGLNRKLEKDPKLGYRILIDVKHMSARARKEYYEEIVKPCLAKDDIIPIIGSHCGYSGISSLEKHIERMPKEVDDYCDESGLFNSWNINLCDEDIEMIVKTKGLFGLSFDQRILGITAEDKESKRNGIQLLWENIEGIVKSAYANENLGDEEKPHIWKCITIGTDLEGLIDPVSPYPTVLEFEVFAGNLIFEIEQARKKGNPKHLSHFKDLNEVRTAVEDFCFHNAANFVKKHYPIKTFEEDF</sequence>
<dbReference type="AlphaFoldDB" id="A0A1N6DQ95"/>
<accession>A0A1N6DQ95</accession>
<reference evidence="2" key="1">
    <citation type="submission" date="2016-11" db="EMBL/GenBank/DDBJ databases">
        <authorList>
            <person name="Varghese N."/>
            <person name="Submissions S."/>
        </authorList>
    </citation>
    <scope>NUCLEOTIDE SEQUENCE [LARGE SCALE GENOMIC DNA]</scope>
    <source>
        <strain evidence="2">DSM 15292</strain>
    </source>
</reference>
<gene>
    <name evidence="1" type="ORF">SAMN05444394_1254</name>
</gene>
<dbReference type="Gene3D" id="3.20.20.140">
    <property type="entry name" value="Metal-dependent hydrolases"/>
    <property type="match status" value="1"/>
</dbReference>
<proteinExistence type="predicted"/>
<protein>
    <recommendedName>
        <fullName evidence="3">Membrane dipeptidase (Peptidase family M19)</fullName>
    </recommendedName>
</protein>
<dbReference type="STRING" id="226505.SAMN05444394_1254"/>
<name>A0A1N6DQ95_9BACT</name>
<dbReference type="RefSeq" id="WP_143185858.1">
    <property type="nucleotide sequence ID" value="NZ_FSRC01000001.1"/>
</dbReference>
<dbReference type="Proteomes" id="UP000185221">
    <property type="component" value="Unassembled WGS sequence"/>
</dbReference>